<dbReference type="InterPro" id="IPR000297">
    <property type="entry name" value="PPIase_PpiC"/>
</dbReference>
<proteinExistence type="inferred from homology"/>
<feature type="domain" description="PpiC" evidence="13">
    <location>
        <begin position="269"/>
        <end position="359"/>
    </location>
</feature>
<evidence type="ECO:0000259" key="13">
    <source>
        <dbReference type="PROSITE" id="PS50198"/>
    </source>
</evidence>
<evidence type="ECO:0000313" key="15">
    <source>
        <dbReference type="Proteomes" id="UP000229329"/>
    </source>
</evidence>
<organism evidence="14 15">
    <name type="scientific">Conservatibacter flavescens</name>
    <dbReference type="NCBI Taxonomy" id="28161"/>
    <lineage>
        <taxon>Bacteria</taxon>
        <taxon>Pseudomonadati</taxon>
        <taxon>Pseudomonadota</taxon>
        <taxon>Gammaproteobacteria</taxon>
        <taxon>Pasteurellales</taxon>
        <taxon>Pasteurellaceae</taxon>
        <taxon>Conservatibacter</taxon>
    </lineage>
</organism>
<dbReference type="Pfam" id="PF13624">
    <property type="entry name" value="SurA_N_3"/>
    <property type="match status" value="1"/>
</dbReference>
<dbReference type="InterPro" id="IPR027304">
    <property type="entry name" value="Trigger_fact/SurA_dom_sf"/>
</dbReference>
<evidence type="ECO:0000256" key="7">
    <source>
        <dbReference type="ARBA" id="ARBA00023186"/>
    </source>
</evidence>
<evidence type="ECO:0000256" key="4">
    <source>
        <dbReference type="ARBA" id="ARBA00022692"/>
    </source>
</evidence>
<dbReference type="GO" id="GO:0005886">
    <property type="term" value="C:plasma membrane"/>
    <property type="evidence" value="ECO:0007669"/>
    <property type="project" value="UniProtKB-SubCell"/>
</dbReference>
<reference evidence="14 15" key="1">
    <citation type="submission" date="2017-11" db="EMBL/GenBank/DDBJ databases">
        <title>Reclassification of Bisgaard taxon 7 as Conservatibacter flavescens gen. nov., sp. nov.</title>
        <authorList>
            <person name="Christensen H."/>
        </authorList>
    </citation>
    <scope>NUCLEOTIDE SEQUENCE [LARGE SCALE GENOMIC DNA]</scope>
    <source>
        <strain evidence="14 15">7_4</strain>
    </source>
</reference>
<dbReference type="RefSeq" id="WP_100289122.1">
    <property type="nucleotide sequence ID" value="NZ_PHHA01000019.1"/>
</dbReference>
<evidence type="ECO:0000256" key="8">
    <source>
        <dbReference type="ARBA" id="ARBA00038408"/>
    </source>
</evidence>
<evidence type="ECO:0000256" key="9">
    <source>
        <dbReference type="ARBA" id="ARBA00040743"/>
    </source>
</evidence>
<dbReference type="SUPFAM" id="SSF109998">
    <property type="entry name" value="Triger factor/SurA peptide-binding domain-like"/>
    <property type="match status" value="1"/>
</dbReference>
<evidence type="ECO:0000256" key="1">
    <source>
        <dbReference type="ARBA" id="ARBA00004382"/>
    </source>
</evidence>
<evidence type="ECO:0000256" key="10">
    <source>
        <dbReference type="ARBA" id="ARBA00042775"/>
    </source>
</evidence>
<evidence type="ECO:0000256" key="3">
    <source>
        <dbReference type="ARBA" id="ARBA00022519"/>
    </source>
</evidence>
<accession>A0A2M8S1J7</accession>
<dbReference type="NCBIfam" id="NF008054">
    <property type="entry name" value="PRK10788.1"/>
    <property type="match status" value="1"/>
</dbReference>
<dbReference type="PANTHER" id="PTHR47529:SF1">
    <property type="entry name" value="PERIPLASMIC CHAPERONE PPID"/>
    <property type="match status" value="1"/>
</dbReference>
<comment type="caution">
    <text evidence="14">The sequence shown here is derived from an EMBL/GenBank/DDBJ whole genome shotgun (WGS) entry which is preliminary data.</text>
</comment>
<dbReference type="AlphaFoldDB" id="A0A2M8S1J7"/>
<comment type="subcellular location">
    <subcellularLocation>
        <location evidence="1">Cell inner membrane</location>
        <topology evidence="1">Single-pass type II membrane protein</topology>
        <orientation evidence="1">Periplasmic side</orientation>
    </subcellularLocation>
</comment>
<keyword evidence="12" id="KW-0175">Coiled coil</keyword>
<evidence type="ECO:0000313" key="14">
    <source>
        <dbReference type="EMBL" id="PJG85031.1"/>
    </source>
</evidence>
<keyword evidence="3" id="KW-0997">Cell inner membrane</keyword>
<evidence type="ECO:0000256" key="2">
    <source>
        <dbReference type="ARBA" id="ARBA00022475"/>
    </source>
</evidence>
<evidence type="ECO:0000256" key="6">
    <source>
        <dbReference type="ARBA" id="ARBA00023136"/>
    </source>
</evidence>
<dbReference type="EMBL" id="PHHA01000019">
    <property type="protein sequence ID" value="PJG85031.1"/>
    <property type="molecule type" value="Genomic_DNA"/>
</dbReference>
<dbReference type="SUPFAM" id="SSF54534">
    <property type="entry name" value="FKBP-like"/>
    <property type="match status" value="1"/>
</dbReference>
<keyword evidence="2" id="KW-1003">Cell membrane</keyword>
<evidence type="ECO:0000256" key="12">
    <source>
        <dbReference type="SAM" id="Coils"/>
    </source>
</evidence>
<dbReference type="Pfam" id="PF13145">
    <property type="entry name" value="Rotamase_2"/>
    <property type="match status" value="1"/>
</dbReference>
<keyword evidence="7" id="KW-0143">Chaperone</keyword>
<evidence type="ECO:0000256" key="5">
    <source>
        <dbReference type="ARBA" id="ARBA00022989"/>
    </source>
</evidence>
<keyword evidence="5" id="KW-1133">Transmembrane helix</keyword>
<gene>
    <name evidence="14" type="ORF">CVP05_08350</name>
</gene>
<dbReference type="Gene3D" id="1.10.4030.10">
    <property type="entry name" value="Porin chaperone SurA, peptide-binding domain"/>
    <property type="match status" value="1"/>
</dbReference>
<keyword evidence="6" id="KW-0472">Membrane</keyword>
<dbReference type="GO" id="GO:0003755">
    <property type="term" value="F:peptidyl-prolyl cis-trans isomerase activity"/>
    <property type="evidence" value="ECO:0007669"/>
    <property type="project" value="UniProtKB-KW"/>
</dbReference>
<comment type="similarity">
    <text evidence="8">Belongs to the PpiD chaperone family.</text>
</comment>
<protein>
    <recommendedName>
        <fullName evidence="9">Periplasmic chaperone PpiD</fullName>
    </recommendedName>
    <alternativeName>
        <fullName evidence="10">Periplasmic folding chaperone</fullName>
    </alternativeName>
</protein>
<keyword evidence="15" id="KW-1185">Reference proteome</keyword>
<dbReference type="PROSITE" id="PS01096">
    <property type="entry name" value="PPIC_PPIASE_1"/>
    <property type="match status" value="1"/>
</dbReference>
<keyword evidence="11 14" id="KW-0413">Isomerase</keyword>
<evidence type="ECO:0000256" key="11">
    <source>
        <dbReference type="PROSITE-ProRule" id="PRU00278"/>
    </source>
</evidence>
<dbReference type="PANTHER" id="PTHR47529">
    <property type="entry name" value="PEPTIDYL-PROLYL CIS-TRANS ISOMERASE D"/>
    <property type="match status" value="1"/>
</dbReference>
<dbReference type="InterPro" id="IPR052029">
    <property type="entry name" value="PpiD_chaperone"/>
</dbReference>
<dbReference type="PROSITE" id="PS50198">
    <property type="entry name" value="PPIC_PPIASE_2"/>
    <property type="match status" value="1"/>
</dbReference>
<dbReference type="Gene3D" id="3.10.50.40">
    <property type="match status" value="1"/>
</dbReference>
<feature type="coiled-coil region" evidence="12">
    <location>
        <begin position="476"/>
        <end position="506"/>
    </location>
</feature>
<dbReference type="InterPro" id="IPR046357">
    <property type="entry name" value="PPIase_dom_sf"/>
</dbReference>
<dbReference type="Proteomes" id="UP000229329">
    <property type="component" value="Unassembled WGS sequence"/>
</dbReference>
<keyword evidence="4" id="KW-0812">Transmembrane</keyword>
<dbReference type="InterPro" id="IPR023058">
    <property type="entry name" value="PPIase_PpiC_CS"/>
</dbReference>
<sequence>MMMDKLRSATNSLAAKILLTIITISFVLSGVAGYVFSQVDTSAVKVNGEEISQQVFQQQYNAEYQRLSEQLGAQFDVLADSPQFMQGLRNNVLNQLVDQELLRQYVNELKLGVSDNRIKQQIVAMEAFQTNGKFDNNLYQQMLARNNISADTYASYVRAGLQLEQLQLGVLGTDFVVPAQQQELAKLLFQTRDVRLANLPLAEEIKQQTVSNEEIQQYYDNNKSAFMIPELVKVQYLDLSREDVEKNIQVSDVEIAQYYQDNKAQFVSQGQQRLSHIQLATEQDANEVYQALQQGADFAELAKSRSMDKLSGQNGGDLSWVVVGELPKALEDAANSLDVGQYSQPIRVDNAFHIVKVTDRKAAAELPLEQVKTQIADQVRQDLVNAAFYKTEKAVAEKAFENPTSLVEAEKVSGVKLVETPVFSRSDVPAELNYPNIVSALFDTDLVNGGANSEPMSVGELHSIVFRVVEHKPEGVRSLDEAKADIEALLKRQKAEAKVLAKAQEEVVALNNQGNANNSGLAFGSKETLTYAQNTDPALNEAIFSMPKPVDNKFTYFAAKGGNGDVVVVELQKVEEGKVNEQEQAAFNLQLSQTQQQELQTTLLQALRNKAKIEVNDSFINQTEE</sequence>
<dbReference type="OrthoDB" id="9812372at2"/>
<name>A0A2M8S1J7_9PAST</name>
<keyword evidence="11" id="KW-0697">Rotamase</keyword>